<dbReference type="Proteomes" id="UP000307749">
    <property type="component" value="Unassembled WGS sequence"/>
</dbReference>
<comment type="caution">
    <text evidence="1">The sequence shown here is derived from an EMBL/GenBank/DDBJ whole genome shotgun (WGS) entry which is preliminary data.</text>
</comment>
<sequence length="168" mass="18571">MVVQRIVDRHLLKVAAVEGEPLPMPFMHRTEARDLAYDDAARAIVEHVVQRYRNGALAGDTIDRIRPFCRTVEAGGPATGEGVVSFFNDIGVPLPRRMADALPHAFLYGNLSLDDGWVEAYTTSRARYALDVVLHVAQQMRAVEKERMDQVVEAMCATASPRGVALLL</sequence>
<proteinExistence type="predicted"/>
<dbReference type="AlphaFoldDB" id="A0A4S3KCX2"/>
<protein>
    <submittedName>
        <fullName evidence="1">Uncharacterized protein</fullName>
    </submittedName>
</protein>
<organism evidence="1 2">
    <name type="scientific">Metallibacterium scheffleri</name>
    <dbReference type="NCBI Taxonomy" id="993689"/>
    <lineage>
        <taxon>Bacteria</taxon>
        <taxon>Pseudomonadati</taxon>
        <taxon>Pseudomonadota</taxon>
        <taxon>Gammaproteobacteria</taxon>
        <taxon>Lysobacterales</taxon>
        <taxon>Rhodanobacteraceae</taxon>
        <taxon>Metallibacterium</taxon>
    </lineage>
</organism>
<name>A0A4S3KCX2_9GAMM</name>
<dbReference type="EMBL" id="MWQO01000088">
    <property type="protein sequence ID" value="THD06305.1"/>
    <property type="molecule type" value="Genomic_DNA"/>
</dbReference>
<evidence type="ECO:0000313" key="1">
    <source>
        <dbReference type="EMBL" id="THD06305.1"/>
    </source>
</evidence>
<evidence type="ECO:0000313" key="2">
    <source>
        <dbReference type="Proteomes" id="UP000307749"/>
    </source>
</evidence>
<keyword evidence="2" id="KW-1185">Reference proteome</keyword>
<accession>A0A4S3KCX2</accession>
<gene>
    <name evidence="1" type="ORF">B1806_16105</name>
</gene>
<reference evidence="1 2" key="1">
    <citation type="submission" date="2017-02" db="EMBL/GenBank/DDBJ databases">
        <title>Whole genome sequencing of Metallibacterium scheffleri DSM 24874 (T).</title>
        <authorList>
            <person name="Kumar S."/>
            <person name="Patil P."/>
            <person name="Patil P.B."/>
        </authorList>
    </citation>
    <scope>NUCLEOTIDE SEQUENCE [LARGE SCALE GENOMIC DNA]</scope>
    <source>
        <strain evidence="1 2">DSM 24874</strain>
    </source>
</reference>